<accession>A0A4R5DLE8</accession>
<dbReference type="CDD" id="cd00090">
    <property type="entry name" value="HTH_ARSR"/>
    <property type="match status" value="1"/>
</dbReference>
<dbReference type="RefSeq" id="WP_131893692.1">
    <property type="nucleotide sequence ID" value="NZ_SMKZ01000010.1"/>
</dbReference>
<dbReference type="OrthoDB" id="5441449at2"/>
<evidence type="ECO:0000313" key="1">
    <source>
        <dbReference type="EMBL" id="TDE11463.1"/>
    </source>
</evidence>
<name>A0A4R5DLE8_9ACTN</name>
<comment type="caution">
    <text evidence="1">The sequence shown here is derived from an EMBL/GenBank/DDBJ whole genome shotgun (WGS) entry which is preliminary data.</text>
</comment>
<dbReference type="InterPro" id="IPR011991">
    <property type="entry name" value="ArsR-like_HTH"/>
</dbReference>
<dbReference type="EMBL" id="SMKZ01000010">
    <property type="protein sequence ID" value="TDE11463.1"/>
    <property type="molecule type" value="Genomic_DNA"/>
</dbReference>
<keyword evidence="2" id="KW-1185">Reference proteome</keyword>
<dbReference type="SUPFAM" id="SSF46785">
    <property type="entry name" value="Winged helix' DNA-binding domain"/>
    <property type="match status" value="1"/>
</dbReference>
<dbReference type="Gene3D" id="1.10.10.10">
    <property type="entry name" value="Winged helix-like DNA-binding domain superfamily/Winged helix DNA-binding domain"/>
    <property type="match status" value="1"/>
</dbReference>
<gene>
    <name evidence="1" type="ORF">E1269_09355</name>
</gene>
<dbReference type="InterPro" id="IPR036388">
    <property type="entry name" value="WH-like_DNA-bd_sf"/>
</dbReference>
<dbReference type="AlphaFoldDB" id="A0A4R5DLE8"/>
<sequence length="407" mass="43543">MAAVIGVVGPPDIVDAVAPHCDQYDGVTAMSLDYADEAEAPAIVEAQTENVAGWLFTGIGPYTRADRAGVLDRPAVYLPYTREALQLALIGLLRSGQPIDRLSVDTMSHNAVERCLGRAGVATDHVRVLPYRPELGPNDYAEFHRRARTGESGTTHAITCVPAVHEQLRRELPAIRLHPTRHAIRSTLRHLVLSMEEAALGHAQIVLGLIETSAGTSAVLRHITELSGCPGQRADGTFIVVTTRGRLAGATGDFTGLPLLERLAGVSSRVHIGFGLGRTAAEAEHHARRAVIRSRRVAPVAAVFSRRNDADLILAEITPAADPRPHTIDRLSQQSGISAATLTTIRDLDLRDSPLTAGELARRLGLQTRSARRILAKLEGAGLAERTGEAAGGARGRPATFYRILAP</sequence>
<organism evidence="1 2">
    <name type="scientific">Jiangella asiatica</name>
    <dbReference type="NCBI Taxonomy" id="2530372"/>
    <lineage>
        <taxon>Bacteria</taxon>
        <taxon>Bacillati</taxon>
        <taxon>Actinomycetota</taxon>
        <taxon>Actinomycetes</taxon>
        <taxon>Jiangellales</taxon>
        <taxon>Jiangellaceae</taxon>
        <taxon>Jiangella</taxon>
    </lineage>
</organism>
<proteinExistence type="predicted"/>
<evidence type="ECO:0000313" key="2">
    <source>
        <dbReference type="Proteomes" id="UP000294739"/>
    </source>
</evidence>
<protein>
    <submittedName>
        <fullName evidence="1">MarR family transcriptional regulator</fullName>
    </submittedName>
</protein>
<dbReference type="InParanoid" id="A0A4R5DLE8"/>
<dbReference type="InterPro" id="IPR036390">
    <property type="entry name" value="WH_DNA-bd_sf"/>
</dbReference>
<dbReference type="Proteomes" id="UP000294739">
    <property type="component" value="Unassembled WGS sequence"/>
</dbReference>
<reference evidence="1 2" key="1">
    <citation type="submission" date="2019-03" db="EMBL/GenBank/DDBJ databases">
        <title>Draft genome sequences of novel Actinobacteria.</title>
        <authorList>
            <person name="Sahin N."/>
            <person name="Ay H."/>
            <person name="Saygin H."/>
        </authorList>
    </citation>
    <scope>NUCLEOTIDE SEQUENCE [LARGE SCALE GENOMIC DNA]</scope>
    <source>
        <strain evidence="1 2">5K138</strain>
    </source>
</reference>